<feature type="domain" description="Aldehyde oxidase/xanthine dehydrogenase a/b hammerhead" evidence="2">
    <location>
        <begin position="204"/>
        <end position="290"/>
    </location>
</feature>
<evidence type="ECO:0000313" key="3">
    <source>
        <dbReference type="EMBL" id="KGT79544.1"/>
    </source>
</evidence>
<keyword evidence="1" id="KW-0732">Signal</keyword>
<dbReference type="Gene3D" id="3.30.365.10">
    <property type="entry name" value="Aldehyde oxidase/xanthine dehydrogenase, molybdopterin binding domain"/>
    <property type="match status" value="4"/>
</dbReference>
<dbReference type="AlphaFoldDB" id="A0A0A3Y1X5"/>
<organism evidence="3 4">
    <name type="scientific">Bradyrhizobium japonicum</name>
    <dbReference type="NCBI Taxonomy" id="375"/>
    <lineage>
        <taxon>Bacteria</taxon>
        <taxon>Pseudomonadati</taxon>
        <taxon>Pseudomonadota</taxon>
        <taxon>Alphaproteobacteria</taxon>
        <taxon>Hyphomicrobiales</taxon>
        <taxon>Nitrobacteraceae</taxon>
        <taxon>Bradyrhizobium</taxon>
    </lineage>
</organism>
<dbReference type="Pfam" id="PF02738">
    <property type="entry name" value="MoCoBD_1"/>
    <property type="match status" value="1"/>
</dbReference>
<gene>
    <name evidence="3" type="ORF">MA20_11750</name>
</gene>
<dbReference type="InterPro" id="IPR008274">
    <property type="entry name" value="AldOxase/xan_DH_MoCoBD1"/>
</dbReference>
<dbReference type="Pfam" id="PF20256">
    <property type="entry name" value="MoCoBD_2"/>
    <property type="match status" value="2"/>
</dbReference>
<dbReference type="PANTHER" id="PTHR47495">
    <property type="entry name" value="ALDEHYDE DEHYDROGENASE"/>
    <property type="match status" value="1"/>
</dbReference>
<comment type="caution">
    <text evidence="3">The sequence shown here is derived from an EMBL/GenBank/DDBJ whole genome shotgun (WGS) entry which is preliminary data.</text>
</comment>
<dbReference type="InterPro" id="IPR052516">
    <property type="entry name" value="N-heterocyclic_Hydroxylase"/>
</dbReference>
<dbReference type="EMBL" id="JRPN01000010">
    <property type="protein sequence ID" value="KGT79544.1"/>
    <property type="molecule type" value="Genomic_DNA"/>
</dbReference>
<proteinExistence type="predicted"/>
<evidence type="ECO:0000259" key="2">
    <source>
        <dbReference type="SMART" id="SM01008"/>
    </source>
</evidence>
<dbReference type="Proteomes" id="UP000030377">
    <property type="component" value="Unassembled WGS sequence"/>
</dbReference>
<dbReference type="InterPro" id="IPR006311">
    <property type="entry name" value="TAT_signal"/>
</dbReference>
<dbReference type="SUPFAM" id="SSF56003">
    <property type="entry name" value="Molybdenum cofactor-binding domain"/>
    <property type="match status" value="2"/>
</dbReference>
<accession>A0A0A3Y1X5</accession>
<dbReference type="PANTHER" id="PTHR47495:SF2">
    <property type="entry name" value="ALDEHYDE DEHYDROGENASE"/>
    <property type="match status" value="1"/>
</dbReference>
<feature type="chain" id="PRO_5002005444" evidence="1">
    <location>
        <begin position="30"/>
        <end position="753"/>
    </location>
</feature>
<sequence>MAKPNNQSALSRRMFLIGIAGTAATFAFAPETATAQGPALFEPTIWYSVDRDGIVTVNIARAEMGQHIGTAIARILADELELEWSNVRISMVDADPKWGVMVTGGSKSVWLDFPTYSRAGAAGRIALVEAGANLLGVSPSQCVARQGAVFAANRSISYGEIIGRGEPARKFTPEELARLPIKSPSTRQLIGKKADALDIPAKINGTARYGIDAAVPGMVYARPKIPPTRYGSVVRTVDDSAAKRVKGYLASLVLEDPSNTVPGWVVVCATSYPAAIRAADLVKVDWTAGVAAQVSEQDILDYGARQIAVPRGGALVVDDPDVDSAFRAAVSTLERTYTTRSVLHAQLEPVNALAFEKDGHFEIHTGSQAQSTILPVLAQALGLPQDRIIMRTYPMGGAFGRRLNTDYAVPAALVAKVLGKPVKLVLTRPDDMRFDSFRSPSIQTLRLAFDQQGKVTGMEHHASAGWPTGVYVAPANMPKTPDGTPYDPFAIDGADHWYSVGAQRVRALSNDLANTAFRPGYLRAVSPGWTNWAAESFMDEAARMVGADAVAFRIGLLDGAGRNAGASPNATGGAKRQAAVLRRAAEKAGWGAAMPTGTGLGVATTFGQARSMPTWTACVARVRIDRGSGAVSVEKLTIVVDAGTLIHPDGALAQVEGGALWGLSMALHEGTEFHKGQVKDTNFHSYTPLRMGDAPELDIEFIESTETPVGLGEPGTTVVAPAIGNAIFAATGVRLRHLPIRPAAVLAALASKK</sequence>
<reference evidence="3 4" key="1">
    <citation type="submission" date="2014-09" db="EMBL/GenBank/DDBJ databases">
        <title>Draft genome of Bradyrhizobium japonicum Is-34.</title>
        <authorList>
            <person name="Tsurumaru H."/>
            <person name="Yamakawa T."/>
            <person name="Hashimoto S."/>
            <person name="Okizaki K."/>
            <person name="Kanesaki Y."/>
            <person name="Yoshikawa H."/>
            <person name="Yajima S."/>
        </authorList>
    </citation>
    <scope>NUCLEOTIDE SEQUENCE [LARGE SCALE GENOMIC DNA]</scope>
    <source>
        <strain evidence="3 4">Is-34</strain>
    </source>
</reference>
<evidence type="ECO:0000313" key="4">
    <source>
        <dbReference type="Proteomes" id="UP000030377"/>
    </source>
</evidence>
<evidence type="ECO:0000256" key="1">
    <source>
        <dbReference type="SAM" id="SignalP"/>
    </source>
</evidence>
<dbReference type="InterPro" id="IPR037165">
    <property type="entry name" value="AldOxase/xan_DH_Mopterin-bd_sf"/>
</dbReference>
<name>A0A0A3Y1X5_BRAJP</name>
<dbReference type="GO" id="GO:0016491">
    <property type="term" value="F:oxidoreductase activity"/>
    <property type="evidence" value="ECO:0007669"/>
    <property type="project" value="InterPro"/>
</dbReference>
<dbReference type="InterPro" id="IPR012368">
    <property type="entry name" value="OxRdtase_Mopterin-bd_su_IorB"/>
</dbReference>
<dbReference type="PROSITE" id="PS51318">
    <property type="entry name" value="TAT"/>
    <property type="match status" value="1"/>
</dbReference>
<dbReference type="Gene3D" id="3.90.1170.50">
    <property type="entry name" value="Aldehyde oxidase/xanthine dehydrogenase, a/b hammerhead"/>
    <property type="match status" value="1"/>
</dbReference>
<feature type="signal peptide" evidence="1">
    <location>
        <begin position="1"/>
        <end position="29"/>
    </location>
</feature>
<dbReference type="SMART" id="SM01008">
    <property type="entry name" value="Ald_Xan_dh_C"/>
    <property type="match status" value="1"/>
</dbReference>
<dbReference type="PIRSF" id="PIRSF036389">
    <property type="entry name" value="IOR_B"/>
    <property type="match status" value="1"/>
</dbReference>
<protein>
    <submittedName>
        <fullName evidence="3">Aldehyde dehydrogenase</fullName>
    </submittedName>
</protein>
<dbReference type="InterPro" id="IPR046867">
    <property type="entry name" value="AldOxase/xan_DH_MoCoBD2"/>
</dbReference>
<dbReference type="InterPro" id="IPR000674">
    <property type="entry name" value="Ald_Oxase/Xan_DH_a/b"/>
</dbReference>